<protein>
    <recommendedName>
        <fullName evidence="4">DUF3137 domain-containing protein</fullName>
    </recommendedName>
</protein>
<evidence type="ECO:0000313" key="2">
    <source>
        <dbReference type="EMBL" id="GAA5056942.1"/>
    </source>
</evidence>
<evidence type="ECO:0000313" key="3">
    <source>
        <dbReference type="Proteomes" id="UP001500518"/>
    </source>
</evidence>
<sequence>MIERPDVDALMEGELGQFLQRQIAVREVARESTRGRYVICAAIALPILGFVWFSPLGDFRFFITAVIAMGAWWWSRIPINKAKKQTKSGINAAIAQALGLDYRHDCTEGHGFMRAKTHKMFPSHDRSKFEDLWWGEMAGKPFSLHEAHLEEQRGSGKNRRWVTVFRGPVITIGFARRFHATTLVERSGRHTKLLFFGEKDTLKVGGKTLQKADMVHPDFEDAFTVFTSDQTEARYLVHPTYIERLIALENAFHGKDIKTLFKDGELTIVLKSENMFESGHLDHNRDREMVETCVNQFMAMADLCAQLNEAER</sequence>
<dbReference type="InterPro" id="IPR021484">
    <property type="entry name" value="DUF3137"/>
</dbReference>
<name>A0ABP9KET0_9SPHN</name>
<evidence type="ECO:0008006" key="4">
    <source>
        <dbReference type="Google" id="ProtNLM"/>
    </source>
</evidence>
<keyword evidence="3" id="KW-1185">Reference proteome</keyword>
<keyword evidence="1" id="KW-1133">Transmembrane helix</keyword>
<keyword evidence="1" id="KW-0812">Transmembrane</keyword>
<accession>A0ABP9KET0</accession>
<dbReference type="Pfam" id="PF11335">
    <property type="entry name" value="DUF3137"/>
    <property type="match status" value="1"/>
</dbReference>
<dbReference type="Proteomes" id="UP001500518">
    <property type="component" value="Unassembled WGS sequence"/>
</dbReference>
<gene>
    <name evidence="2" type="ORF">GCM10023208_21870</name>
</gene>
<feature type="transmembrane region" description="Helical" evidence="1">
    <location>
        <begin position="35"/>
        <end position="53"/>
    </location>
</feature>
<reference evidence="3" key="1">
    <citation type="journal article" date="2019" name="Int. J. Syst. Evol. Microbiol.">
        <title>The Global Catalogue of Microorganisms (GCM) 10K type strain sequencing project: providing services to taxonomists for standard genome sequencing and annotation.</title>
        <authorList>
            <consortium name="The Broad Institute Genomics Platform"/>
            <consortium name="The Broad Institute Genome Sequencing Center for Infectious Disease"/>
            <person name="Wu L."/>
            <person name="Ma J."/>
        </authorList>
    </citation>
    <scope>NUCLEOTIDE SEQUENCE [LARGE SCALE GENOMIC DNA]</scope>
    <source>
        <strain evidence="3">JCM 18014</strain>
    </source>
</reference>
<comment type="caution">
    <text evidence="2">The sequence shown here is derived from an EMBL/GenBank/DDBJ whole genome shotgun (WGS) entry which is preliminary data.</text>
</comment>
<proteinExistence type="predicted"/>
<feature type="transmembrane region" description="Helical" evidence="1">
    <location>
        <begin position="59"/>
        <end position="75"/>
    </location>
</feature>
<organism evidence="2 3">
    <name type="scientific">Erythrobacter westpacificensis</name>
    <dbReference type="NCBI Taxonomy" id="1055231"/>
    <lineage>
        <taxon>Bacteria</taxon>
        <taxon>Pseudomonadati</taxon>
        <taxon>Pseudomonadota</taxon>
        <taxon>Alphaproteobacteria</taxon>
        <taxon>Sphingomonadales</taxon>
        <taxon>Erythrobacteraceae</taxon>
        <taxon>Erythrobacter/Porphyrobacter group</taxon>
        <taxon>Erythrobacter</taxon>
    </lineage>
</organism>
<dbReference type="EMBL" id="BAABHV010000017">
    <property type="protein sequence ID" value="GAA5056942.1"/>
    <property type="molecule type" value="Genomic_DNA"/>
</dbReference>
<dbReference type="RefSeq" id="WP_346033104.1">
    <property type="nucleotide sequence ID" value="NZ_BAABHV010000017.1"/>
</dbReference>
<evidence type="ECO:0000256" key="1">
    <source>
        <dbReference type="SAM" id="Phobius"/>
    </source>
</evidence>
<keyword evidence="1" id="KW-0472">Membrane</keyword>